<keyword evidence="1" id="KW-1133">Transmembrane helix</keyword>
<sequence>MKHFIFKETQKFTQLWIWMLLVVVAVIVLLSIISIEDFNLSDKLIPIGIVGLVFVLFLSLTLKTTIDSKSLSFSYFPFVGKKTFGFNDIETMALIEYNSLWEYGGWGLRYNFDSWAYNTGGKFGIMVTTKDKKFLLGTHMPEEAQKAIEMFEAYKSKNHGS</sequence>
<dbReference type="AlphaFoldDB" id="A0A9X2P940"/>
<keyword evidence="1" id="KW-0472">Membrane</keyword>
<comment type="caution">
    <text evidence="2">The sequence shown here is derived from an EMBL/GenBank/DDBJ whole genome shotgun (WGS) entry which is preliminary data.</text>
</comment>
<proteinExistence type="predicted"/>
<dbReference type="RefSeq" id="WP_258423922.1">
    <property type="nucleotide sequence ID" value="NZ_JANSUY010000012.1"/>
</dbReference>
<dbReference type="Proteomes" id="UP001142175">
    <property type="component" value="Unassembled WGS sequence"/>
</dbReference>
<reference evidence="2" key="1">
    <citation type="submission" date="2022-08" db="EMBL/GenBank/DDBJ databases">
        <authorList>
            <person name="Zhang D."/>
        </authorList>
    </citation>
    <scope>NUCLEOTIDE SEQUENCE</scope>
    <source>
        <strain evidence="2">XJ19-11</strain>
    </source>
</reference>
<evidence type="ECO:0000313" key="2">
    <source>
        <dbReference type="EMBL" id="MCR9016065.1"/>
    </source>
</evidence>
<dbReference type="EMBL" id="JANSUY010000012">
    <property type="protein sequence ID" value="MCR9016065.1"/>
    <property type="molecule type" value="Genomic_DNA"/>
</dbReference>
<feature type="transmembrane region" description="Helical" evidence="1">
    <location>
        <begin position="12"/>
        <end position="32"/>
    </location>
</feature>
<organism evidence="2 3">
    <name type="scientific">Aquiflexum gelatinilyticum</name>
    <dbReference type="NCBI Taxonomy" id="2961943"/>
    <lineage>
        <taxon>Bacteria</taxon>
        <taxon>Pseudomonadati</taxon>
        <taxon>Bacteroidota</taxon>
        <taxon>Cytophagia</taxon>
        <taxon>Cytophagales</taxon>
        <taxon>Cyclobacteriaceae</taxon>
        <taxon>Aquiflexum</taxon>
    </lineage>
</organism>
<keyword evidence="1" id="KW-0812">Transmembrane</keyword>
<feature type="transmembrane region" description="Helical" evidence="1">
    <location>
        <begin position="44"/>
        <end position="62"/>
    </location>
</feature>
<gene>
    <name evidence="2" type="ORF">NU887_13550</name>
</gene>
<evidence type="ECO:0000256" key="1">
    <source>
        <dbReference type="SAM" id="Phobius"/>
    </source>
</evidence>
<accession>A0A9X2P940</accession>
<protein>
    <submittedName>
        <fullName evidence="2">Uncharacterized protein</fullName>
    </submittedName>
</protein>
<keyword evidence="3" id="KW-1185">Reference proteome</keyword>
<name>A0A9X2P940_9BACT</name>
<evidence type="ECO:0000313" key="3">
    <source>
        <dbReference type="Proteomes" id="UP001142175"/>
    </source>
</evidence>